<keyword evidence="1 4" id="KW-0808">Transferase</keyword>
<reference evidence="5" key="1">
    <citation type="journal article" date="2019" name="Int. J. Syst. Evol. Microbiol.">
        <title>The Global Catalogue of Microorganisms (GCM) 10K type strain sequencing project: providing services to taxonomists for standard genome sequencing and annotation.</title>
        <authorList>
            <consortium name="The Broad Institute Genomics Platform"/>
            <consortium name="The Broad Institute Genome Sequencing Center for Infectious Disease"/>
            <person name="Wu L."/>
            <person name="Ma J."/>
        </authorList>
    </citation>
    <scope>NUCLEOTIDE SEQUENCE [LARGE SCALE GENOMIC DNA]</scope>
    <source>
        <strain evidence="5">CCUG 62953</strain>
    </source>
</reference>
<dbReference type="SUPFAM" id="SSF55729">
    <property type="entry name" value="Acyl-CoA N-acyltransferases (Nat)"/>
    <property type="match status" value="1"/>
</dbReference>
<keyword evidence="5" id="KW-1185">Reference proteome</keyword>
<protein>
    <submittedName>
        <fullName evidence="4">GNAT family N-acetyltransferase</fullName>
        <ecNumber evidence="4">2.3.-.-</ecNumber>
    </submittedName>
</protein>
<dbReference type="Gene3D" id="3.40.630.30">
    <property type="match status" value="1"/>
</dbReference>
<dbReference type="Pfam" id="PF00583">
    <property type="entry name" value="Acetyltransf_1"/>
    <property type="match status" value="1"/>
</dbReference>
<evidence type="ECO:0000256" key="2">
    <source>
        <dbReference type="ARBA" id="ARBA00023315"/>
    </source>
</evidence>
<name>A0ABW3ZNH3_9RHOB</name>
<dbReference type="EC" id="2.3.-.-" evidence="4"/>
<dbReference type="Proteomes" id="UP001597135">
    <property type="component" value="Unassembled WGS sequence"/>
</dbReference>
<dbReference type="GO" id="GO:0016746">
    <property type="term" value="F:acyltransferase activity"/>
    <property type="evidence" value="ECO:0007669"/>
    <property type="project" value="UniProtKB-KW"/>
</dbReference>
<dbReference type="InterPro" id="IPR000182">
    <property type="entry name" value="GNAT_dom"/>
</dbReference>
<gene>
    <name evidence="4" type="ORF">ACFQ4E_17880</name>
</gene>
<evidence type="ECO:0000256" key="1">
    <source>
        <dbReference type="ARBA" id="ARBA00022679"/>
    </source>
</evidence>
<sequence length="154" mass="16866">MSDATIVPADPEGPEARACLLAYYAVLDARFPDGFDVTLSRDPEARDMRPPRGTFLLARAGAEVLGCVGLKRSGPTEAEIKRLWISETARGQGLGRRLMAEAEAAARALGIATLRLDTNETLTEAIALYRKTGWQEIADFNGERFATHWFEKGL</sequence>
<evidence type="ECO:0000313" key="5">
    <source>
        <dbReference type="Proteomes" id="UP001597135"/>
    </source>
</evidence>
<evidence type="ECO:0000259" key="3">
    <source>
        <dbReference type="PROSITE" id="PS51186"/>
    </source>
</evidence>
<proteinExistence type="predicted"/>
<evidence type="ECO:0000313" key="4">
    <source>
        <dbReference type="EMBL" id="MFD1344305.1"/>
    </source>
</evidence>
<accession>A0ABW3ZNH3</accession>
<organism evidence="4 5">
    <name type="scientific">Litorisediminicola beolgyonensis</name>
    <dbReference type="NCBI Taxonomy" id="1173614"/>
    <lineage>
        <taxon>Bacteria</taxon>
        <taxon>Pseudomonadati</taxon>
        <taxon>Pseudomonadota</taxon>
        <taxon>Alphaproteobacteria</taxon>
        <taxon>Rhodobacterales</taxon>
        <taxon>Paracoccaceae</taxon>
        <taxon>Litorisediminicola</taxon>
    </lineage>
</organism>
<keyword evidence="2 4" id="KW-0012">Acyltransferase</keyword>
<feature type="domain" description="N-acetyltransferase" evidence="3">
    <location>
        <begin position="4"/>
        <end position="154"/>
    </location>
</feature>
<dbReference type="PANTHER" id="PTHR43877:SF2">
    <property type="entry name" value="AMINOALKYLPHOSPHONATE N-ACETYLTRANSFERASE-RELATED"/>
    <property type="match status" value="1"/>
</dbReference>
<dbReference type="RefSeq" id="WP_386805890.1">
    <property type="nucleotide sequence ID" value="NZ_JBHTMU010000044.1"/>
</dbReference>
<dbReference type="PANTHER" id="PTHR43877">
    <property type="entry name" value="AMINOALKYLPHOSPHONATE N-ACETYLTRANSFERASE-RELATED-RELATED"/>
    <property type="match status" value="1"/>
</dbReference>
<comment type="caution">
    <text evidence="4">The sequence shown here is derived from an EMBL/GenBank/DDBJ whole genome shotgun (WGS) entry which is preliminary data.</text>
</comment>
<dbReference type="InterPro" id="IPR016181">
    <property type="entry name" value="Acyl_CoA_acyltransferase"/>
</dbReference>
<dbReference type="PROSITE" id="PS51186">
    <property type="entry name" value="GNAT"/>
    <property type="match status" value="1"/>
</dbReference>
<dbReference type="EMBL" id="JBHTMU010000044">
    <property type="protein sequence ID" value="MFD1344305.1"/>
    <property type="molecule type" value="Genomic_DNA"/>
</dbReference>
<dbReference type="InterPro" id="IPR050832">
    <property type="entry name" value="Bact_Acetyltransf"/>
</dbReference>
<dbReference type="CDD" id="cd04301">
    <property type="entry name" value="NAT_SF"/>
    <property type="match status" value="1"/>
</dbReference>